<dbReference type="Gene3D" id="1.20.1540.10">
    <property type="entry name" value="Rhomboid-like"/>
    <property type="match status" value="1"/>
</dbReference>
<accession>A0A1Y2FEB9</accession>
<feature type="domain" description="Peptidase S54 rhomboid" evidence="9">
    <location>
        <begin position="189"/>
        <end position="246"/>
    </location>
</feature>
<feature type="transmembrane region" description="Helical" evidence="8">
    <location>
        <begin position="217"/>
        <end position="239"/>
    </location>
</feature>
<evidence type="ECO:0000313" key="10">
    <source>
        <dbReference type="EMBL" id="ORY81957.1"/>
    </source>
</evidence>
<dbReference type="PANTHER" id="PTHR43731">
    <property type="entry name" value="RHOMBOID PROTEASE"/>
    <property type="match status" value="1"/>
</dbReference>
<dbReference type="OrthoDB" id="418595at2759"/>
<dbReference type="GO" id="GO:0004252">
    <property type="term" value="F:serine-type endopeptidase activity"/>
    <property type="evidence" value="ECO:0007669"/>
    <property type="project" value="InterPro"/>
</dbReference>
<evidence type="ECO:0000256" key="8">
    <source>
        <dbReference type="SAM" id="Phobius"/>
    </source>
</evidence>
<evidence type="ECO:0000313" key="11">
    <source>
        <dbReference type="Proteomes" id="UP000193685"/>
    </source>
</evidence>
<feature type="domain" description="Peptidase S54 rhomboid" evidence="9">
    <location>
        <begin position="307"/>
        <end position="397"/>
    </location>
</feature>
<dbReference type="GeneID" id="63785963"/>
<dbReference type="SUPFAM" id="SSF144091">
    <property type="entry name" value="Rhomboid-like"/>
    <property type="match status" value="1"/>
</dbReference>
<evidence type="ECO:0000256" key="3">
    <source>
        <dbReference type="ARBA" id="ARBA00022692"/>
    </source>
</evidence>
<keyword evidence="5 8" id="KW-1133">Transmembrane helix</keyword>
<evidence type="ECO:0000256" key="7">
    <source>
        <dbReference type="SAM" id="MobiDB-lite"/>
    </source>
</evidence>
<evidence type="ECO:0000256" key="2">
    <source>
        <dbReference type="ARBA" id="ARBA00009045"/>
    </source>
</evidence>
<comment type="caution">
    <text evidence="10">The sequence shown here is derived from an EMBL/GenBank/DDBJ whole genome shotgun (WGS) entry which is preliminary data.</text>
</comment>
<dbReference type="GO" id="GO:0006465">
    <property type="term" value="P:signal peptide processing"/>
    <property type="evidence" value="ECO:0007669"/>
    <property type="project" value="TreeGrafter"/>
</dbReference>
<evidence type="ECO:0000256" key="4">
    <source>
        <dbReference type="ARBA" id="ARBA00022801"/>
    </source>
</evidence>
<evidence type="ECO:0000256" key="5">
    <source>
        <dbReference type="ARBA" id="ARBA00022989"/>
    </source>
</evidence>
<evidence type="ECO:0000256" key="1">
    <source>
        <dbReference type="ARBA" id="ARBA00004141"/>
    </source>
</evidence>
<feature type="region of interest" description="Disordered" evidence="7">
    <location>
        <begin position="34"/>
        <end position="60"/>
    </location>
</feature>
<feature type="transmembrane region" description="Helical" evidence="8">
    <location>
        <begin position="123"/>
        <end position="141"/>
    </location>
</feature>
<dbReference type="Proteomes" id="UP000193685">
    <property type="component" value="Unassembled WGS sequence"/>
</dbReference>
<sequence>MLQSLSRNAFRPFQVNFARCQCFKPSKRAFSQSTSRLLRSRRASQKIDAASDRATTPDLNSHRLTDSALYRLRSSRSEYEKQSREEDSSQSRHQGERQEEFNAWESAQTPYQRLDYVRDRRRRTGTVIAMGFTAINGYIWYQWSLAEPDKFESMRGGFSRATFKDRNTQALHTYLIENFTLSANNWQEHRWHTILSAGFSHQSLWHLLANTVGVMSFFPITAMGLGVPVATVSYLACIVGGSLLTLHRKGVDVIEDVKDVVTGKVEYGVSNDLAYGTSFQDELARLVGFEVPSWSIAEQKRRSNAKFQNDVPGLGASAGVCGLFTISTMMAPTAGVAVFFIPLPAWLAWSLLTGVDTLCTFDEESRQKLADKIGIMLGHEAHLGGTITGLLTAVLFFGRLFRR</sequence>
<keyword evidence="4" id="KW-0378">Hydrolase</keyword>
<dbReference type="EMBL" id="MCFI01000010">
    <property type="protein sequence ID" value="ORY81957.1"/>
    <property type="molecule type" value="Genomic_DNA"/>
</dbReference>
<dbReference type="GO" id="GO:0016020">
    <property type="term" value="C:membrane"/>
    <property type="evidence" value="ECO:0007669"/>
    <property type="project" value="UniProtKB-SubCell"/>
</dbReference>
<name>A0A1Y2FEB9_PROLT</name>
<dbReference type="InterPro" id="IPR035952">
    <property type="entry name" value="Rhomboid-like_sf"/>
</dbReference>
<dbReference type="InterPro" id="IPR022764">
    <property type="entry name" value="Peptidase_S54_rhomboid_dom"/>
</dbReference>
<organism evidence="10 11">
    <name type="scientific">Protomyces lactucae-debilis</name>
    <dbReference type="NCBI Taxonomy" id="2754530"/>
    <lineage>
        <taxon>Eukaryota</taxon>
        <taxon>Fungi</taxon>
        <taxon>Dikarya</taxon>
        <taxon>Ascomycota</taxon>
        <taxon>Taphrinomycotina</taxon>
        <taxon>Taphrinomycetes</taxon>
        <taxon>Taphrinales</taxon>
        <taxon>Protomycetaceae</taxon>
        <taxon>Protomyces</taxon>
    </lineage>
</organism>
<keyword evidence="11" id="KW-1185">Reference proteome</keyword>
<gene>
    <name evidence="10" type="ORF">BCR37DRAFT_379867</name>
</gene>
<comment type="similarity">
    <text evidence="2">Belongs to the peptidase S54 family.</text>
</comment>
<dbReference type="InterPro" id="IPR050925">
    <property type="entry name" value="Rhomboid_protease_S54"/>
</dbReference>
<feature type="transmembrane region" description="Helical" evidence="8">
    <location>
        <begin position="381"/>
        <end position="401"/>
    </location>
</feature>
<feature type="region of interest" description="Disordered" evidence="7">
    <location>
        <begin position="74"/>
        <end position="103"/>
    </location>
</feature>
<dbReference type="RefSeq" id="XP_040725091.1">
    <property type="nucleotide sequence ID" value="XM_040869364.1"/>
</dbReference>
<keyword evidence="6 8" id="KW-0472">Membrane</keyword>
<dbReference type="Pfam" id="PF01694">
    <property type="entry name" value="Rhomboid"/>
    <property type="match status" value="2"/>
</dbReference>
<proteinExistence type="inferred from homology"/>
<keyword evidence="3 8" id="KW-0812">Transmembrane</keyword>
<reference evidence="10 11" key="1">
    <citation type="submission" date="2016-07" db="EMBL/GenBank/DDBJ databases">
        <title>Pervasive Adenine N6-methylation of Active Genes in Fungi.</title>
        <authorList>
            <consortium name="DOE Joint Genome Institute"/>
            <person name="Mondo S.J."/>
            <person name="Dannebaum R.O."/>
            <person name="Kuo R.C."/>
            <person name="Labutti K."/>
            <person name="Haridas S."/>
            <person name="Kuo A."/>
            <person name="Salamov A."/>
            <person name="Ahrendt S.R."/>
            <person name="Lipzen A."/>
            <person name="Sullivan W."/>
            <person name="Andreopoulos W.B."/>
            <person name="Clum A."/>
            <person name="Lindquist E."/>
            <person name="Daum C."/>
            <person name="Ramamoorthy G.K."/>
            <person name="Gryganskyi A."/>
            <person name="Culley D."/>
            <person name="Magnuson J.K."/>
            <person name="James T.Y."/>
            <person name="O'Malley M.A."/>
            <person name="Stajich J.E."/>
            <person name="Spatafora J.W."/>
            <person name="Visel A."/>
            <person name="Grigoriev I.V."/>
        </authorList>
    </citation>
    <scope>NUCLEOTIDE SEQUENCE [LARGE SCALE GENOMIC DNA]</scope>
    <source>
        <strain evidence="10 11">12-1054</strain>
    </source>
</reference>
<comment type="subcellular location">
    <subcellularLocation>
        <location evidence="1">Membrane</location>
        <topology evidence="1">Multi-pass membrane protein</topology>
    </subcellularLocation>
</comment>
<protein>
    <recommendedName>
        <fullName evidence="9">Peptidase S54 rhomboid domain-containing protein</fullName>
    </recommendedName>
</protein>
<evidence type="ECO:0000259" key="9">
    <source>
        <dbReference type="Pfam" id="PF01694"/>
    </source>
</evidence>
<dbReference type="PANTHER" id="PTHR43731:SF14">
    <property type="entry name" value="PRESENILIN-ASSOCIATED RHOMBOID-LIKE PROTEIN, MITOCHONDRIAL"/>
    <property type="match status" value="1"/>
</dbReference>
<feature type="compositionally biased region" description="Basic and acidic residues" evidence="7">
    <location>
        <begin position="75"/>
        <end position="100"/>
    </location>
</feature>
<dbReference type="AlphaFoldDB" id="A0A1Y2FEB9"/>
<feature type="transmembrane region" description="Helical" evidence="8">
    <location>
        <begin position="337"/>
        <end position="361"/>
    </location>
</feature>
<evidence type="ECO:0000256" key="6">
    <source>
        <dbReference type="ARBA" id="ARBA00023136"/>
    </source>
</evidence>